<feature type="transmembrane region" description="Helical" evidence="1">
    <location>
        <begin position="143"/>
        <end position="164"/>
    </location>
</feature>
<evidence type="ECO:0000256" key="1">
    <source>
        <dbReference type="SAM" id="Phobius"/>
    </source>
</evidence>
<gene>
    <name evidence="3" type="ORF">WMO66_00905</name>
</gene>
<dbReference type="EMBL" id="JBBMFF010000066">
    <property type="protein sequence ID" value="MEQ2509815.1"/>
    <property type="molecule type" value="Genomic_DNA"/>
</dbReference>
<dbReference type="SUPFAM" id="SSF55874">
    <property type="entry name" value="ATPase domain of HSP90 chaperone/DNA topoisomerase II/histidine kinase"/>
    <property type="match status" value="1"/>
</dbReference>
<feature type="transmembrane region" description="Helical" evidence="1">
    <location>
        <begin position="22"/>
        <end position="42"/>
    </location>
</feature>
<feature type="transmembrane region" description="Helical" evidence="1">
    <location>
        <begin position="79"/>
        <end position="96"/>
    </location>
</feature>
<dbReference type="Gene3D" id="3.30.565.10">
    <property type="entry name" value="Histidine kinase-like ATPase, C-terminal domain"/>
    <property type="match status" value="1"/>
</dbReference>
<proteinExistence type="predicted"/>
<keyword evidence="1" id="KW-0812">Transmembrane</keyword>
<dbReference type="Pfam" id="PF14501">
    <property type="entry name" value="HATPase_c_5"/>
    <property type="match status" value="1"/>
</dbReference>
<dbReference type="InterPro" id="IPR036890">
    <property type="entry name" value="HATPase_C_sf"/>
</dbReference>
<feature type="transmembrane region" description="Helical" evidence="1">
    <location>
        <begin position="103"/>
        <end position="123"/>
    </location>
</feature>
<organism evidence="3 4">
    <name type="scientific">Faecousia intestinalis</name>
    <dbReference type="NCBI Taxonomy" id="3133167"/>
    <lineage>
        <taxon>Bacteria</taxon>
        <taxon>Bacillati</taxon>
        <taxon>Bacillota</taxon>
        <taxon>Clostridia</taxon>
        <taxon>Eubacteriales</taxon>
        <taxon>Oscillospiraceae</taxon>
        <taxon>Faecousia</taxon>
    </lineage>
</organism>
<evidence type="ECO:0000313" key="4">
    <source>
        <dbReference type="Proteomes" id="UP001491552"/>
    </source>
</evidence>
<accession>A0ABV1G333</accession>
<feature type="transmembrane region" description="Helical" evidence="1">
    <location>
        <begin position="202"/>
        <end position="227"/>
    </location>
</feature>
<keyword evidence="1" id="KW-1133">Transmembrane helix</keyword>
<name>A0ABV1G333_9FIRM</name>
<keyword evidence="4" id="KW-1185">Reference proteome</keyword>
<protein>
    <submittedName>
        <fullName evidence="3">GHKL domain-containing protein</fullName>
    </submittedName>
</protein>
<evidence type="ECO:0000313" key="3">
    <source>
        <dbReference type="EMBL" id="MEQ2509815.1"/>
    </source>
</evidence>
<comment type="caution">
    <text evidence="3">The sequence shown here is derived from an EMBL/GenBank/DDBJ whole genome shotgun (WGS) entry which is preliminary data.</text>
</comment>
<dbReference type="RefSeq" id="WP_349134525.1">
    <property type="nucleotide sequence ID" value="NZ_JBBMFF010000066.1"/>
</dbReference>
<feature type="transmembrane region" description="Helical" evidence="1">
    <location>
        <begin position="176"/>
        <end position="196"/>
    </location>
</feature>
<dbReference type="InterPro" id="IPR032834">
    <property type="entry name" value="NatK-like_C"/>
</dbReference>
<reference evidence="3 4" key="1">
    <citation type="submission" date="2024-03" db="EMBL/GenBank/DDBJ databases">
        <title>Human intestinal bacterial collection.</title>
        <authorList>
            <person name="Pauvert C."/>
            <person name="Hitch T.C.A."/>
            <person name="Clavel T."/>
        </authorList>
    </citation>
    <scope>NUCLEOTIDE SEQUENCE [LARGE SCALE GENOMIC DNA]</scope>
    <source>
        <strain evidence="3 4">CLA-AA-H192</strain>
    </source>
</reference>
<feature type="transmembrane region" description="Helical" evidence="1">
    <location>
        <begin position="49"/>
        <end position="67"/>
    </location>
</feature>
<keyword evidence="1" id="KW-0472">Membrane</keyword>
<dbReference type="Proteomes" id="UP001491552">
    <property type="component" value="Unassembled WGS sequence"/>
</dbReference>
<evidence type="ECO:0000259" key="2">
    <source>
        <dbReference type="Pfam" id="PF14501"/>
    </source>
</evidence>
<feature type="domain" description="Sensor histidine kinase NatK-like C-terminal" evidence="2">
    <location>
        <begin position="348"/>
        <end position="427"/>
    </location>
</feature>
<sequence length="446" mass="50069">MIRTFSGMIRTSVPEGCPMMRLTPLSLAANTIFYLILAVMYCRVLTRRFSWPFTLLGLTVGYLLYIIPTKFMPYADAERMLFGLVTFPLTPIVLFRDKWYKSLLCAFAGLVAMAGSDLLSVSWLLTPEQLRQGLTFQPIPVQLAVYAIFLSTDGLLMFLFTLLMNRYQNRLSGREWALYLAFPASQYLLIYGWVIFLRTDFILRRVLMLLLALAICTAADALLFTAIRGMAQRSELKARNDLLARQIDRQNEHYAALTAQYENIRRIRHDISGHLYTMQLLLQEGQYDEAAAYSAEVTEVCRFRSDLGACENPVVDAFLFSRTEELRAQGYTLQLQVCIPAETGIRNADMVVAFGNLLDNAAEACRDAGEKRLSLSARMDRGFLCIEVRNPAPAAPARHSRRIPELERGIGSHILRALAETYEGSYALTPSGGECTASLLLKGAAA</sequence>